<organism evidence="8 9">
    <name type="scientific">Mediterraneibacter gnavus</name>
    <name type="common">Ruminococcus gnavus</name>
    <dbReference type="NCBI Taxonomy" id="33038"/>
    <lineage>
        <taxon>Bacteria</taxon>
        <taxon>Bacillati</taxon>
        <taxon>Bacillota</taxon>
        <taxon>Clostridia</taxon>
        <taxon>Lachnospirales</taxon>
        <taxon>Lachnospiraceae</taxon>
        <taxon>Mediterraneibacter</taxon>
    </lineage>
</organism>
<sequence length="334" mass="37764">MKKRAIIAVFLFVLCFLTGCAKDSKDGTITITNVSYDPTREFYEQYNNIFETYYEEKYGEKVRIVQSHGGSGSQARSVVEGCNADVVTLALEHDIDLIEHTGLIEDGWIDEFPQNSAPYTSTIVFLVRKGNPKNIKDWDDLIKKDINVITPDPKSSGGACWNFLAALSYAKTNYGSEKEQKAFMKQLYENVLVMDSGARGSTTTFVENGQGEVLLAWENEAFTTLDSYPDEYEMITPSVSILAQPSVAIVDDNAKSNHTEDVCKEYLDYLYSDEAQKLIGENGYRPVKEEILQEFSSKFDLQMKLFTIEDYGGWDEAYKTFFDDGAMFDEIYGD</sequence>
<dbReference type="Gene3D" id="3.40.190.10">
    <property type="entry name" value="Periplasmic binding protein-like II"/>
    <property type="match status" value="2"/>
</dbReference>
<name>A0A415S5K7_MEDGN</name>
<dbReference type="GO" id="GO:0042597">
    <property type="term" value="C:periplasmic space"/>
    <property type="evidence" value="ECO:0007669"/>
    <property type="project" value="UniProtKB-SubCell"/>
</dbReference>
<dbReference type="NCBIfam" id="TIGR00971">
    <property type="entry name" value="3a0106s03"/>
    <property type="match status" value="1"/>
</dbReference>
<keyword evidence="5" id="KW-0574">Periplasm</keyword>
<evidence type="ECO:0000256" key="4">
    <source>
        <dbReference type="ARBA" id="ARBA00022729"/>
    </source>
</evidence>
<dbReference type="NCBIfam" id="NF008022">
    <property type="entry name" value="PRK10752.1"/>
    <property type="match status" value="1"/>
</dbReference>
<dbReference type="AlphaFoldDB" id="A0A415S5K7"/>
<dbReference type="CDD" id="cd01005">
    <property type="entry name" value="PBP2_CysP"/>
    <property type="match status" value="1"/>
</dbReference>
<dbReference type="Pfam" id="PF13531">
    <property type="entry name" value="SBP_bac_11"/>
    <property type="match status" value="1"/>
</dbReference>
<dbReference type="PROSITE" id="PS51257">
    <property type="entry name" value="PROKAR_LIPOPROTEIN"/>
    <property type="match status" value="1"/>
</dbReference>
<comment type="similarity">
    <text evidence="2">Belongs to the prokaryotic sulfate-binding protein family.</text>
</comment>
<dbReference type="Proteomes" id="UP001212160">
    <property type="component" value="Unassembled WGS sequence"/>
</dbReference>
<dbReference type="InterPro" id="IPR005669">
    <property type="entry name" value="Thiosulph/SO4-bd"/>
</dbReference>
<dbReference type="SUPFAM" id="SSF53850">
    <property type="entry name" value="Periplasmic binding protein-like II"/>
    <property type="match status" value="1"/>
</dbReference>
<proteinExistence type="inferred from homology"/>
<dbReference type="EMBL" id="JAQMLA010000048">
    <property type="protein sequence ID" value="MDB8687756.1"/>
    <property type="molecule type" value="Genomic_DNA"/>
</dbReference>
<evidence type="ECO:0000256" key="3">
    <source>
        <dbReference type="ARBA" id="ARBA00022448"/>
    </source>
</evidence>
<evidence type="ECO:0000256" key="5">
    <source>
        <dbReference type="ARBA" id="ARBA00022764"/>
    </source>
</evidence>
<evidence type="ECO:0000256" key="6">
    <source>
        <dbReference type="SAM" id="SignalP"/>
    </source>
</evidence>
<evidence type="ECO:0000256" key="1">
    <source>
        <dbReference type="ARBA" id="ARBA00004418"/>
    </source>
</evidence>
<protein>
    <submittedName>
        <fullName evidence="8">Sulfate ABC transporter substrate-binding protein</fullName>
    </submittedName>
</protein>
<feature type="signal peptide" evidence="6">
    <location>
        <begin position="1"/>
        <end position="21"/>
    </location>
</feature>
<comment type="subcellular location">
    <subcellularLocation>
        <location evidence="1">Periplasm</location>
    </subcellularLocation>
</comment>
<gene>
    <name evidence="8" type="ORF">DWZ50_16475</name>
    <name evidence="7" type="ORF">PNW85_13965</name>
</gene>
<dbReference type="RefSeq" id="WP_118445185.1">
    <property type="nucleotide sequence ID" value="NZ_DAWDPA010000052.1"/>
</dbReference>
<comment type="caution">
    <text evidence="8">The sequence shown here is derived from an EMBL/GenBank/DDBJ whole genome shotgun (WGS) entry which is preliminary data.</text>
</comment>
<keyword evidence="4 6" id="KW-0732">Signal</keyword>
<dbReference type="GO" id="GO:0140104">
    <property type="term" value="F:molecular carrier activity"/>
    <property type="evidence" value="ECO:0007669"/>
    <property type="project" value="InterPro"/>
</dbReference>
<dbReference type="GO" id="GO:1902358">
    <property type="term" value="P:sulfate transmembrane transport"/>
    <property type="evidence" value="ECO:0007669"/>
    <property type="project" value="InterPro"/>
</dbReference>
<evidence type="ECO:0000313" key="8">
    <source>
        <dbReference type="EMBL" id="RHM70937.1"/>
    </source>
</evidence>
<dbReference type="PANTHER" id="PTHR30368">
    <property type="entry name" value="SULFATE-BINDING PROTEIN"/>
    <property type="match status" value="1"/>
</dbReference>
<dbReference type="EMBL" id="QRQE01000055">
    <property type="protein sequence ID" value="RHM70937.1"/>
    <property type="molecule type" value="Genomic_DNA"/>
</dbReference>
<dbReference type="PANTHER" id="PTHR30368:SF2">
    <property type="entry name" value="SULFATE-BINDING PROTEIN"/>
    <property type="match status" value="1"/>
</dbReference>
<feature type="chain" id="PRO_5042714646" evidence="6">
    <location>
        <begin position="22"/>
        <end position="334"/>
    </location>
</feature>
<keyword evidence="3" id="KW-0813">Transport</keyword>
<accession>A0A415S5K7</accession>
<evidence type="ECO:0000313" key="7">
    <source>
        <dbReference type="EMBL" id="MDB8687756.1"/>
    </source>
</evidence>
<reference evidence="8 9" key="1">
    <citation type="submission" date="2018-08" db="EMBL/GenBank/DDBJ databases">
        <title>A genome reference for cultivated species of the human gut microbiota.</title>
        <authorList>
            <person name="Zou Y."/>
            <person name="Xue W."/>
            <person name="Luo G."/>
        </authorList>
    </citation>
    <scope>NUCLEOTIDE SEQUENCE [LARGE SCALE GENOMIC DNA]</scope>
    <source>
        <strain evidence="8 9">AF33-12</strain>
    </source>
</reference>
<evidence type="ECO:0000313" key="9">
    <source>
        <dbReference type="Proteomes" id="UP000285610"/>
    </source>
</evidence>
<evidence type="ECO:0000256" key="2">
    <source>
        <dbReference type="ARBA" id="ARBA00006099"/>
    </source>
</evidence>
<dbReference type="Proteomes" id="UP000285610">
    <property type="component" value="Unassembled WGS sequence"/>
</dbReference>
<reference evidence="7" key="2">
    <citation type="submission" date="2023-01" db="EMBL/GenBank/DDBJ databases">
        <title>Human gut microbiome strain richness.</title>
        <authorList>
            <person name="Chen-Liaw A."/>
        </authorList>
    </citation>
    <scope>NUCLEOTIDE SEQUENCE</scope>
    <source>
        <strain evidence="7">RTP21484st1_H11_RTP21484_190118</strain>
    </source>
</reference>